<reference evidence="1" key="1">
    <citation type="submission" date="2020-06" db="EMBL/GenBank/DDBJ databases">
        <authorList>
            <consortium name="Plant Systems Biology data submission"/>
        </authorList>
    </citation>
    <scope>NUCLEOTIDE SEQUENCE</scope>
    <source>
        <strain evidence="1">D6</strain>
    </source>
</reference>
<name>A0A9N8HRT4_9STRA</name>
<protein>
    <submittedName>
        <fullName evidence="1">Inherit from COG: esterase</fullName>
    </submittedName>
</protein>
<comment type="caution">
    <text evidence="1">The sequence shown here is derived from an EMBL/GenBank/DDBJ whole genome shotgun (WGS) entry which is preliminary data.</text>
</comment>
<proteinExistence type="predicted"/>
<dbReference type="InterPro" id="IPR029058">
    <property type="entry name" value="AB_hydrolase_fold"/>
</dbReference>
<dbReference type="SUPFAM" id="SSF53474">
    <property type="entry name" value="alpha/beta-Hydrolases"/>
    <property type="match status" value="1"/>
</dbReference>
<dbReference type="PANTHER" id="PTHR48098:SF6">
    <property type="entry name" value="FERRI-BACILLIBACTIN ESTERASE BESA"/>
    <property type="match status" value="1"/>
</dbReference>
<dbReference type="EMBL" id="CAICTM010001306">
    <property type="protein sequence ID" value="CAB9522490.1"/>
    <property type="molecule type" value="Genomic_DNA"/>
</dbReference>
<evidence type="ECO:0000313" key="1">
    <source>
        <dbReference type="EMBL" id="CAB9522490.1"/>
    </source>
</evidence>
<dbReference type="AlphaFoldDB" id="A0A9N8HRT4"/>
<dbReference type="InterPro" id="IPR050583">
    <property type="entry name" value="Mycobacterial_A85_antigen"/>
</dbReference>
<dbReference type="InterPro" id="IPR000801">
    <property type="entry name" value="Esterase-like"/>
</dbReference>
<accession>A0A9N8HRT4</accession>
<dbReference type="Gene3D" id="3.40.50.1820">
    <property type="entry name" value="alpha/beta hydrolase"/>
    <property type="match status" value="1"/>
</dbReference>
<dbReference type="OrthoDB" id="446683at2759"/>
<dbReference type="Proteomes" id="UP001153069">
    <property type="component" value="Unassembled WGS sequence"/>
</dbReference>
<dbReference type="PANTHER" id="PTHR48098">
    <property type="entry name" value="ENTEROCHELIN ESTERASE-RELATED"/>
    <property type="match status" value="1"/>
</dbReference>
<sequence length="331" mass="37563">MRGFLSAVFLFISDDVGKYNQEYRHQVPVRPLTPPFPDGLCGGRVVTIPPEETYAIDVNFNNVVLPPRAIDVWLPPEYDQEEFVDHNFPLLFCHDGQNAMEDASSWTGASWRMMGALTRLSERNLLRYPTPPIVVLLQSSQDDLLPGVVRRRHLEYSDTANRFAKAHVDFVAKTVLPYLHVNFRASQKASDTHVIGSSLGGQASFHMLLRYPELFGGAGCMSPAFQPPTLAMAATQLDKLRDKRIYMDIGGDIDQVKVSWFDVMDHLTGEHWWNPGYWWLDTQLAPSVDAMSWALKQGNVPHSYKKFAGGRHNERAWSLRIHQPLLYLLGK</sequence>
<keyword evidence="2" id="KW-1185">Reference proteome</keyword>
<organism evidence="1 2">
    <name type="scientific">Seminavis robusta</name>
    <dbReference type="NCBI Taxonomy" id="568900"/>
    <lineage>
        <taxon>Eukaryota</taxon>
        <taxon>Sar</taxon>
        <taxon>Stramenopiles</taxon>
        <taxon>Ochrophyta</taxon>
        <taxon>Bacillariophyta</taxon>
        <taxon>Bacillariophyceae</taxon>
        <taxon>Bacillariophycidae</taxon>
        <taxon>Naviculales</taxon>
        <taxon>Naviculaceae</taxon>
        <taxon>Seminavis</taxon>
    </lineage>
</organism>
<evidence type="ECO:0000313" key="2">
    <source>
        <dbReference type="Proteomes" id="UP001153069"/>
    </source>
</evidence>
<dbReference type="Pfam" id="PF00756">
    <property type="entry name" value="Esterase"/>
    <property type="match status" value="1"/>
</dbReference>
<gene>
    <name evidence="1" type="ORF">SEMRO_1308_G261480.1</name>
</gene>